<accession>A0A074LCX3</accession>
<name>A0A074LCX3_9BACT</name>
<proteinExistence type="predicted"/>
<dbReference type="EMBL" id="JMIH01000056">
    <property type="protein sequence ID" value="KEO71602.1"/>
    <property type="molecule type" value="Genomic_DNA"/>
</dbReference>
<organism evidence="1 2">
    <name type="scientific">Anditalea andensis</name>
    <dbReference type="NCBI Taxonomy" id="1048983"/>
    <lineage>
        <taxon>Bacteria</taxon>
        <taxon>Pseudomonadati</taxon>
        <taxon>Bacteroidota</taxon>
        <taxon>Cytophagia</taxon>
        <taxon>Cytophagales</taxon>
        <taxon>Cytophagaceae</taxon>
        <taxon>Anditalea</taxon>
    </lineage>
</organism>
<dbReference type="Proteomes" id="UP000027821">
    <property type="component" value="Unassembled WGS sequence"/>
</dbReference>
<sequence>RVDYLGNLKVHDVNPVSKIVLFEEGGHYSQEINIADFDGNIINSFSKYGDLPDAYGILLSTMRLVDDNRILIYGSNGFLTYDFEGSMLSRVKLVDFEPPNYTPVFTGHGMEKSKDRYLYVNQGFPPNKDYSDKHIYNDMYLLNWLNPKTGEKEPFVQFPESSVFRNGKYFFRNSWDPVYTLTDDKIYVAFGLEPVIYVYNNSKPYSLLSSIPLDLPEYRYFKGADAFSSHWSFIGLKFTSGMILNIKKFDGYFLVAYFPGYDNADSEMRFSNKSQEETINFNNRMKQKYPYHIAVLDSSGIFINNFVPEGLEAYSMMIRNGELWMLEKPDEDVEQDYFRLFRVGLKYN</sequence>
<dbReference type="RefSeq" id="WP_316932685.1">
    <property type="nucleotide sequence ID" value="NZ_JMIH01000056.1"/>
</dbReference>
<comment type="caution">
    <text evidence="1">The sequence shown here is derived from an EMBL/GenBank/DDBJ whole genome shotgun (WGS) entry which is preliminary data.</text>
</comment>
<dbReference type="AlphaFoldDB" id="A0A074LCX3"/>
<protein>
    <recommendedName>
        <fullName evidence="3">6-bladed beta-propeller</fullName>
    </recommendedName>
</protein>
<evidence type="ECO:0008006" key="3">
    <source>
        <dbReference type="Google" id="ProtNLM"/>
    </source>
</evidence>
<keyword evidence="2" id="KW-1185">Reference proteome</keyword>
<evidence type="ECO:0000313" key="2">
    <source>
        <dbReference type="Proteomes" id="UP000027821"/>
    </source>
</evidence>
<gene>
    <name evidence="1" type="ORF">EL17_24090</name>
</gene>
<reference evidence="1 2" key="1">
    <citation type="submission" date="2014-04" db="EMBL/GenBank/DDBJ databases">
        <title>Characterization and application of a salt tolerant electro-active bacterium.</title>
        <authorList>
            <person name="Yang L."/>
            <person name="Wei S."/>
            <person name="Tay Q.X.M."/>
        </authorList>
    </citation>
    <scope>NUCLEOTIDE SEQUENCE [LARGE SCALE GENOMIC DNA]</scope>
    <source>
        <strain evidence="1 2">LY1</strain>
    </source>
</reference>
<evidence type="ECO:0000313" key="1">
    <source>
        <dbReference type="EMBL" id="KEO71602.1"/>
    </source>
</evidence>
<dbReference type="eggNOG" id="ENOG50313U8">
    <property type="taxonomic scope" value="Bacteria"/>
</dbReference>
<feature type="non-terminal residue" evidence="1">
    <location>
        <position position="1"/>
    </location>
</feature>